<evidence type="ECO:0000313" key="7">
    <source>
        <dbReference type="Proteomes" id="UP000593564"/>
    </source>
</evidence>
<protein>
    <recommendedName>
        <fullName evidence="1">RNA helicase</fullName>
        <ecNumber evidence="1">3.6.4.13</ecNumber>
    </recommendedName>
</protein>
<dbReference type="GO" id="GO:0003723">
    <property type="term" value="F:RNA binding"/>
    <property type="evidence" value="ECO:0007669"/>
    <property type="project" value="TreeGrafter"/>
</dbReference>
<dbReference type="PANTHER" id="PTHR18934:SF221">
    <property type="entry name" value="ATP-DEPENDENT RNA HELICASE DHX34-RELATED"/>
    <property type="match status" value="1"/>
</dbReference>
<dbReference type="EMBL" id="JACBKZ010000012">
    <property type="protein sequence ID" value="KAF5937362.1"/>
    <property type="molecule type" value="Genomic_DNA"/>
</dbReference>
<feature type="compositionally biased region" description="Polar residues" evidence="5">
    <location>
        <begin position="12"/>
        <end position="22"/>
    </location>
</feature>
<dbReference type="InterPro" id="IPR027417">
    <property type="entry name" value="P-loop_NTPase"/>
</dbReference>
<sequence>MAEDPDSRGRRSNTIRSRSNKVNNREWDLGRERDRERERDSSERDYKLRETDRDRERESKGFEVLTMASSPTSSSYSTYSSPFSSSPKFSDLPIMGLRHKIVEKIQENRATLIVGETGCGKSSQVPQFLLEENMKPILCTQPRRFAVVAVARMVAKALYFYWAVAHPIWEYPFQTIGEDTRWRCHNVVEDTVWGCHSVVEDTVWWCHNGVEDTGWRCQTDVEDSLWGHVGPL</sequence>
<keyword evidence="2" id="KW-0378">Hydrolase</keyword>
<proteinExistence type="predicted"/>
<feature type="region of interest" description="Disordered" evidence="5">
    <location>
        <begin position="1"/>
        <end position="62"/>
    </location>
</feature>
<dbReference type="PANTHER" id="PTHR18934">
    <property type="entry name" value="ATP-DEPENDENT RNA HELICASE"/>
    <property type="match status" value="1"/>
</dbReference>
<keyword evidence="3" id="KW-0347">Helicase</keyword>
<dbReference type="Proteomes" id="UP000593564">
    <property type="component" value="Unassembled WGS sequence"/>
</dbReference>
<dbReference type="AlphaFoldDB" id="A0A7J7G9B4"/>
<evidence type="ECO:0000256" key="3">
    <source>
        <dbReference type="ARBA" id="ARBA00022806"/>
    </source>
</evidence>
<evidence type="ECO:0000313" key="6">
    <source>
        <dbReference type="EMBL" id="KAF5937362.1"/>
    </source>
</evidence>
<keyword evidence="7" id="KW-1185">Reference proteome</keyword>
<evidence type="ECO:0000256" key="2">
    <source>
        <dbReference type="ARBA" id="ARBA00022801"/>
    </source>
</evidence>
<gene>
    <name evidence="6" type="ORF">HYC85_024868</name>
</gene>
<dbReference type="SUPFAM" id="SSF52540">
    <property type="entry name" value="P-loop containing nucleoside triphosphate hydrolases"/>
    <property type="match status" value="1"/>
</dbReference>
<organism evidence="6 7">
    <name type="scientific">Camellia sinensis</name>
    <name type="common">Tea plant</name>
    <name type="synonym">Thea sinensis</name>
    <dbReference type="NCBI Taxonomy" id="4442"/>
    <lineage>
        <taxon>Eukaryota</taxon>
        <taxon>Viridiplantae</taxon>
        <taxon>Streptophyta</taxon>
        <taxon>Embryophyta</taxon>
        <taxon>Tracheophyta</taxon>
        <taxon>Spermatophyta</taxon>
        <taxon>Magnoliopsida</taxon>
        <taxon>eudicotyledons</taxon>
        <taxon>Gunneridae</taxon>
        <taxon>Pentapetalae</taxon>
        <taxon>asterids</taxon>
        <taxon>Ericales</taxon>
        <taxon>Theaceae</taxon>
        <taxon>Camellia</taxon>
    </lineage>
</organism>
<dbReference type="GO" id="GO:0016787">
    <property type="term" value="F:hydrolase activity"/>
    <property type="evidence" value="ECO:0007669"/>
    <property type="project" value="UniProtKB-KW"/>
</dbReference>
<evidence type="ECO:0000256" key="5">
    <source>
        <dbReference type="SAM" id="MobiDB-lite"/>
    </source>
</evidence>
<evidence type="ECO:0000256" key="4">
    <source>
        <dbReference type="ARBA" id="ARBA00047984"/>
    </source>
</evidence>
<evidence type="ECO:0000256" key="1">
    <source>
        <dbReference type="ARBA" id="ARBA00012552"/>
    </source>
</evidence>
<name>A0A7J7G9B4_CAMSI</name>
<dbReference type="Gene3D" id="3.40.50.300">
    <property type="entry name" value="P-loop containing nucleotide triphosphate hydrolases"/>
    <property type="match status" value="1"/>
</dbReference>
<accession>A0A7J7G9B4</accession>
<dbReference type="EC" id="3.6.4.13" evidence="1"/>
<reference evidence="7" key="1">
    <citation type="journal article" date="2020" name="Nat. Commun.">
        <title>Genome assembly of wild tea tree DASZ reveals pedigree and selection history of tea varieties.</title>
        <authorList>
            <person name="Zhang W."/>
            <person name="Zhang Y."/>
            <person name="Qiu H."/>
            <person name="Guo Y."/>
            <person name="Wan H."/>
            <person name="Zhang X."/>
            <person name="Scossa F."/>
            <person name="Alseekh S."/>
            <person name="Zhang Q."/>
            <person name="Wang P."/>
            <person name="Xu L."/>
            <person name="Schmidt M.H."/>
            <person name="Jia X."/>
            <person name="Li D."/>
            <person name="Zhu A."/>
            <person name="Guo F."/>
            <person name="Chen W."/>
            <person name="Ni D."/>
            <person name="Usadel B."/>
            <person name="Fernie A.R."/>
            <person name="Wen W."/>
        </authorList>
    </citation>
    <scope>NUCLEOTIDE SEQUENCE [LARGE SCALE GENOMIC DNA]</scope>
    <source>
        <strain evidence="7">cv. G240</strain>
    </source>
</reference>
<comment type="caution">
    <text evidence="6">The sequence shown here is derived from an EMBL/GenBank/DDBJ whole genome shotgun (WGS) entry which is preliminary data.</text>
</comment>
<comment type="catalytic activity">
    <reaction evidence="4">
        <text>ATP + H2O = ADP + phosphate + H(+)</text>
        <dbReference type="Rhea" id="RHEA:13065"/>
        <dbReference type="ChEBI" id="CHEBI:15377"/>
        <dbReference type="ChEBI" id="CHEBI:15378"/>
        <dbReference type="ChEBI" id="CHEBI:30616"/>
        <dbReference type="ChEBI" id="CHEBI:43474"/>
        <dbReference type="ChEBI" id="CHEBI:456216"/>
        <dbReference type="EC" id="3.6.4.13"/>
    </reaction>
</comment>
<reference evidence="6 7" key="2">
    <citation type="submission" date="2020-07" db="EMBL/GenBank/DDBJ databases">
        <title>Genome assembly of wild tea tree DASZ reveals pedigree and selection history of tea varieties.</title>
        <authorList>
            <person name="Zhang W."/>
        </authorList>
    </citation>
    <scope>NUCLEOTIDE SEQUENCE [LARGE SCALE GENOMIC DNA]</scope>
    <source>
        <strain evidence="7">cv. G240</strain>
        <tissue evidence="6">Leaf</tissue>
    </source>
</reference>
<dbReference type="GO" id="GO:0003724">
    <property type="term" value="F:RNA helicase activity"/>
    <property type="evidence" value="ECO:0007669"/>
    <property type="project" value="UniProtKB-EC"/>
</dbReference>
<feature type="compositionally biased region" description="Basic and acidic residues" evidence="5">
    <location>
        <begin position="23"/>
        <end position="61"/>
    </location>
</feature>
<keyword evidence="3" id="KW-0547">Nucleotide-binding</keyword>
<keyword evidence="3" id="KW-0067">ATP-binding</keyword>